<accession>Q1INR2</accession>
<dbReference type="Proteomes" id="UP000002432">
    <property type="component" value="Chromosome"/>
</dbReference>
<name>Q1INR2_KORVE</name>
<protein>
    <recommendedName>
        <fullName evidence="3">Zinc-finger domain-containing protein</fullName>
    </recommendedName>
</protein>
<dbReference type="STRING" id="204669.Acid345_2487"/>
<keyword evidence="2" id="KW-1185">Reference proteome</keyword>
<dbReference type="KEGG" id="aba:Acid345_2487"/>
<sequence length="82" mass="9382">MNCAEFQKVLPYIIDTGGNEQEQEHLKTCPICSDLVRDLKYIVEQAKLLVPMEDPNPRVWDNIQHSVETEGLGKPQQAKRGF</sequence>
<gene>
    <name evidence="1" type="ordered locus">Acid345_2487</name>
</gene>
<dbReference type="EnsemblBacteria" id="ABF41488">
    <property type="protein sequence ID" value="ABF41488"/>
    <property type="gene ID" value="Acid345_2487"/>
</dbReference>
<organism evidence="1 2">
    <name type="scientific">Koribacter versatilis (strain Ellin345)</name>
    <dbReference type="NCBI Taxonomy" id="204669"/>
    <lineage>
        <taxon>Bacteria</taxon>
        <taxon>Pseudomonadati</taxon>
        <taxon>Acidobacteriota</taxon>
        <taxon>Terriglobia</taxon>
        <taxon>Terriglobales</taxon>
        <taxon>Candidatus Korobacteraceae</taxon>
        <taxon>Candidatus Korobacter</taxon>
    </lineage>
</organism>
<proteinExistence type="predicted"/>
<dbReference type="AlphaFoldDB" id="Q1INR2"/>
<dbReference type="EMBL" id="CP000360">
    <property type="protein sequence ID" value="ABF41488.1"/>
    <property type="molecule type" value="Genomic_DNA"/>
</dbReference>
<evidence type="ECO:0000313" key="1">
    <source>
        <dbReference type="EMBL" id="ABF41488.1"/>
    </source>
</evidence>
<dbReference type="HOGENOM" id="CLU_2412176_0_0_0"/>
<evidence type="ECO:0000313" key="2">
    <source>
        <dbReference type="Proteomes" id="UP000002432"/>
    </source>
</evidence>
<evidence type="ECO:0008006" key="3">
    <source>
        <dbReference type="Google" id="ProtNLM"/>
    </source>
</evidence>
<reference evidence="1 2" key="1">
    <citation type="journal article" date="2009" name="Appl. Environ. Microbiol.">
        <title>Three genomes from the phylum Acidobacteria provide insight into the lifestyles of these microorganisms in soils.</title>
        <authorList>
            <person name="Ward N.L."/>
            <person name="Challacombe J.F."/>
            <person name="Janssen P.H."/>
            <person name="Henrissat B."/>
            <person name="Coutinho P.M."/>
            <person name="Wu M."/>
            <person name="Xie G."/>
            <person name="Haft D.H."/>
            <person name="Sait M."/>
            <person name="Badger J."/>
            <person name="Barabote R.D."/>
            <person name="Bradley B."/>
            <person name="Brettin T.S."/>
            <person name="Brinkac L.M."/>
            <person name="Bruce D."/>
            <person name="Creasy T."/>
            <person name="Daugherty S.C."/>
            <person name="Davidsen T.M."/>
            <person name="DeBoy R.T."/>
            <person name="Detter J.C."/>
            <person name="Dodson R.J."/>
            <person name="Durkin A.S."/>
            <person name="Ganapathy A."/>
            <person name="Gwinn-Giglio M."/>
            <person name="Han C.S."/>
            <person name="Khouri H."/>
            <person name="Kiss H."/>
            <person name="Kothari S.P."/>
            <person name="Madupu R."/>
            <person name="Nelson K.E."/>
            <person name="Nelson W.C."/>
            <person name="Paulsen I."/>
            <person name="Penn K."/>
            <person name="Ren Q."/>
            <person name="Rosovitz M.J."/>
            <person name="Selengut J.D."/>
            <person name="Shrivastava S."/>
            <person name="Sullivan S.A."/>
            <person name="Tapia R."/>
            <person name="Thompson L.S."/>
            <person name="Watkins K.L."/>
            <person name="Yang Q."/>
            <person name="Yu C."/>
            <person name="Zafar N."/>
            <person name="Zhou L."/>
            <person name="Kuske C.R."/>
        </authorList>
    </citation>
    <scope>NUCLEOTIDE SEQUENCE [LARGE SCALE GENOMIC DNA]</scope>
    <source>
        <strain evidence="1 2">Ellin345</strain>
    </source>
</reference>